<gene>
    <name evidence="5" type="ORF">SDC9_118014</name>
</gene>
<dbReference type="InterPro" id="IPR031763">
    <property type="entry name" value="NafY_N"/>
</dbReference>
<comment type="similarity">
    <text evidence="1">Belongs to the NifX/NifY family.</text>
</comment>
<dbReference type="InterPro" id="IPR034169">
    <property type="entry name" value="NifX-like"/>
</dbReference>
<evidence type="ECO:0000259" key="4">
    <source>
        <dbReference type="Pfam" id="PF16844"/>
    </source>
</evidence>
<dbReference type="CDD" id="cd00853">
    <property type="entry name" value="NifX"/>
    <property type="match status" value="1"/>
</dbReference>
<dbReference type="EMBL" id="VSSQ01023871">
    <property type="protein sequence ID" value="MPM71051.1"/>
    <property type="molecule type" value="Genomic_DNA"/>
</dbReference>
<dbReference type="InterPro" id="IPR038127">
    <property type="entry name" value="NafY_N_sf"/>
</dbReference>
<dbReference type="Gene3D" id="1.10.150.590">
    <property type="entry name" value="Dinitrogenase iron-molybdenum cofactor, N-terminal"/>
    <property type="match status" value="1"/>
</dbReference>
<dbReference type="InterPro" id="IPR003731">
    <property type="entry name" value="Di-Nase_FeMo-co_biosynth"/>
</dbReference>
<dbReference type="Pfam" id="PF16844">
    <property type="entry name" value="DIMCO_N"/>
    <property type="match status" value="1"/>
</dbReference>
<evidence type="ECO:0000259" key="3">
    <source>
        <dbReference type="Pfam" id="PF02579"/>
    </source>
</evidence>
<dbReference type="Pfam" id="PF02579">
    <property type="entry name" value="Nitro_FeMo-Co"/>
    <property type="match status" value="1"/>
</dbReference>
<organism evidence="5">
    <name type="scientific">bioreactor metagenome</name>
    <dbReference type="NCBI Taxonomy" id="1076179"/>
    <lineage>
        <taxon>unclassified sequences</taxon>
        <taxon>metagenomes</taxon>
        <taxon>ecological metagenomes</taxon>
    </lineage>
</organism>
<evidence type="ECO:0000256" key="1">
    <source>
        <dbReference type="ARBA" id="ARBA00010285"/>
    </source>
</evidence>
<reference evidence="5" key="1">
    <citation type="submission" date="2019-08" db="EMBL/GenBank/DDBJ databases">
        <authorList>
            <person name="Kucharzyk K."/>
            <person name="Murdoch R.W."/>
            <person name="Higgins S."/>
            <person name="Loffler F."/>
        </authorList>
    </citation>
    <scope>NUCLEOTIDE SEQUENCE</scope>
</reference>
<dbReference type="SUPFAM" id="SSF53146">
    <property type="entry name" value="Nitrogenase accessory factor-like"/>
    <property type="match status" value="1"/>
</dbReference>
<evidence type="ECO:0008006" key="6">
    <source>
        <dbReference type="Google" id="ProtNLM"/>
    </source>
</evidence>
<name>A0A645C272_9ZZZZ</name>
<dbReference type="AlphaFoldDB" id="A0A645C272"/>
<feature type="domain" description="Dinitrogenase iron-molybdenum cofactor biosynthesis" evidence="3">
    <location>
        <begin position="120"/>
        <end position="212"/>
    </location>
</feature>
<feature type="domain" description="Dinitrogenase iron-molybdenum cofactor N-terminal" evidence="4">
    <location>
        <begin position="8"/>
        <end position="98"/>
    </location>
</feature>
<dbReference type="Gene3D" id="3.30.420.130">
    <property type="entry name" value="Dinitrogenase iron-molybdenum cofactor biosynthesis domain"/>
    <property type="match status" value="1"/>
</dbReference>
<accession>A0A645C272</accession>
<protein>
    <recommendedName>
        <fullName evidence="6">Dinitrogenase iron-molybdenum cofactor biosynthesis domain-containing protein</fullName>
    </recommendedName>
</protein>
<dbReference type="InterPro" id="IPR036105">
    <property type="entry name" value="DiNase_FeMo-co_biosyn_sf"/>
</dbReference>
<evidence type="ECO:0000256" key="2">
    <source>
        <dbReference type="ARBA" id="ARBA00023231"/>
    </source>
</evidence>
<comment type="caution">
    <text evidence="5">The sequence shown here is derived from an EMBL/GenBank/DDBJ whole genome shotgun (WGS) entry which is preliminary data.</text>
</comment>
<evidence type="ECO:0000313" key="5">
    <source>
        <dbReference type="EMBL" id="MPM71051.1"/>
    </source>
</evidence>
<proteinExistence type="inferred from homology"/>
<keyword evidence="2" id="KW-0535">Nitrogen fixation</keyword>
<sequence>MQQSAAPITREAALRIALAGRAMPGISLPQLIDVLQNRIGKDEIDADDLRTVTVTDLKTAFASADGEEDGEDIGIGLEAMKLAVRILWGDTEGENLPPIQPYDEGDMPDSVRVALASDSGEALNGHFGSCMRYLVYQVSAQETRLVGVRDALEADFAEDKNGFRVQLISDCHVLYVVSVGGPAAAKVIKGGIYPIKRIEGGAAAEVLAEFQQMMTQSPPPWLAKILGVDAGQRLKNYNAATIDE</sequence>